<dbReference type="InterPro" id="IPR008004">
    <property type="entry name" value="OCTOPUS-like"/>
</dbReference>
<feature type="compositionally biased region" description="Low complexity" evidence="1">
    <location>
        <begin position="72"/>
        <end position="107"/>
    </location>
</feature>
<feature type="region of interest" description="Disordered" evidence="1">
    <location>
        <begin position="284"/>
        <end position="342"/>
    </location>
</feature>
<sequence length="571" mass="63079">MKNGMETNKCKFFWNVRERVKQKRGKRDRGKKGKVKKKRKGKRSPSLPLPDETKTSVFLFLSRNSVRQCRCPPSAACTRASPSPASAPPASASGSPASTPATPPTRSDPADSAELRRCKSFSYARSAAAYFEPQRRSCDARGAAALFHQEPTYLPGEEEHLPPTAAGRPMKDHIHQESSSKKTAGTFGGLGKKWQEWRRKSKLKKQEQGPITNRAAMPHENLRHRSFRDTRSEVAVDALGRRSIDVDTLLSMDPGRISVDEPRASCDGYHGARLRIPPMLSLVEDAPVPRSDGQIPVEEDEDTEPGGCAQTRDYYLDSSSSSRRRRSVDRSSFSSRKSFSDASDLPRMMAGATANANARVSPAIGAEFYQYHHAQSQSVLDHNQQWEQGPNSYSLRNDDMSGSIDPAAFRDGIPLPAKKSKKWIKGWNIWGLKHKKSSTKESEAASLANRSFSEKWPELRARGYNGQMLRCNSSVSARSSFGNSGAAMGGVSGRRSNVEMHVNGLGRMRKDEVLLERNFSARYTPCTVDNGAIPYPIGGAQFNRRNQNGMPGKGRPARSSNSLPRSSLGMY</sequence>
<proteinExistence type="predicted"/>
<organism evidence="2">
    <name type="scientific">Aegilops tauschii</name>
    <name type="common">Tausch's goatgrass</name>
    <name type="synonym">Aegilops squarrosa</name>
    <dbReference type="NCBI Taxonomy" id="37682"/>
    <lineage>
        <taxon>Eukaryota</taxon>
        <taxon>Viridiplantae</taxon>
        <taxon>Streptophyta</taxon>
        <taxon>Embryophyta</taxon>
        <taxon>Tracheophyta</taxon>
        <taxon>Spermatophyta</taxon>
        <taxon>Magnoliopsida</taxon>
        <taxon>Liliopsida</taxon>
        <taxon>Poales</taxon>
        <taxon>Poaceae</taxon>
        <taxon>BOP clade</taxon>
        <taxon>Pooideae</taxon>
        <taxon>Triticodae</taxon>
        <taxon>Triticeae</taxon>
        <taxon>Triticinae</taxon>
        <taxon>Aegilops</taxon>
    </lineage>
</organism>
<dbReference type="Pfam" id="PF05340">
    <property type="entry name" value="DUF740"/>
    <property type="match status" value="2"/>
</dbReference>
<feature type="region of interest" description="Disordered" evidence="1">
    <location>
        <begin position="70"/>
        <end position="115"/>
    </location>
</feature>
<evidence type="ECO:0000256" key="1">
    <source>
        <dbReference type="SAM" id="MobiDB-lite"/>
    </source>
</evidence>
<feature type="compositionally biased region" description="Basic residues" evidence="1">
    <location>
        <begin position="20"/>
        <end position="43"/>
    </location>
</feature>
<evidence type="ECO:0000313" key="2">
    <source>
        <dbReference type="EnsemblPlants" id="EMT26874"/>
    </source>
</evidence>
<dbReference type="AlphaFoldDB" id="M8BY25"/>
<dbReference type="PANTHER" id="PTHR31659">
    <property type="entry name" value="PROTEIN: UPF0503-LIKE PROTEIN, PUTATIVE (DUF740)-RELATED"/>
    <property type="match status" value="1"/>
</dbReference>
<reference evidence="2" key="1">
    <citation type="submission" date="2015-06" db="UniProtKB">
        <authorList>
            <consortium name="EnsemblPlants"/>
        </authorList>
    </citation>
    <scope>IDENTIFICATION</scope>
</reference>
<accession>M8BY25</accession>
<feature type="region of interest" description="Disordered" evidence="1">
    <location>
        <begin position="538"/>
        <end position="571"/>
    </location>
</feature>
<protein>
    <submittedName>
        <fullName evidence="2">Uncharacterized protein</fullName>
    </submittedName>
</protein>
<feature type="region of interest" description="Disordered" evidence="1">
    <location>
        <begin position="16"/>
        <end position="53"/>
    </location>
</feature>
<name>M8BY25_AEGTA</name>
<dbReference type="EnsemblPlants" id="EMT26874">
    <property type="protein sequence ID" value="EMT26874"/>
    <property type="gene ID" value="F775_52425"/>
</dbReference>
<dbReference type="PANTHER" id="PTHR31659:SF4">
    <property type="entry name" value="OS11G0707900 PROTEIN"/>
    <property type="match status" value="1"/>
</dbReference>
<feature type="compositionally biased region" description="Low complexity" evidence="1">
    <location>
        <begin position="330"/>
        <end position="342"/>
    </location>
</feature>